<dbReference type="RefSeq" id="WP_242013843.1">
    <property type="nucleotide sequence ID" value="NZ_QBKP01000013.1"/>
</dbReference>
<keyword evidence="2" id="KW-1185">Reference proteome</keyword>
<protein>
    <recommendedName>
        <fullName evidence="3">DNA binding protein with HTH domain</fullName>
    </recommendedName>
</protein>
<evidence type="ECO:0000313" key="1">
    <source>
        <dbReference type="EMBL" id="PTX47330.1"/>
    </source>
</evidence>
<reference evidence="1 2" key="1">
    <citation type="submission" date="2018-04" db="EMBL/GenBank/DDBJ databases">
        <title>Genomic Encyclopedia of Archaeal and Bacterial Type Strains, Phase II (KMG-II): from individual species to whole genera.</title>
        <authorList>
            <person name="Goeker M."/>
        </authorList>
    </citation>
    <scope>NUCLEOTIDE SEQUENCE [LARGE SCALE GENOMIC DNA]</scope>
    <source>
        <strain evidence="1 2">DSM 21823</strain>
    </source>
</reference>
<dbReference type="Proteomes" id="UP000244224">
    <property type="component" value="Unassembled WGS sequence"/>
</dbReference>
<sequence>MTPQAFAPHNSFDDPLTGVEEAAERSEDDLWFLPGPIEDEPDDLPPIPRAEPHETAILDNWRKAEADNAARLARVAGRLGGLDERLRRGPEGWRHRLALIEAADLSWFAGDRIGPDRLALWIALRLSGVQDDTAALARVGWTVRRLTGGPVPEVDLAAFLGRRDPENLADEAEPFTDRAGGWLDLMAQAADLHPISRACMGFHLWSLAGLGQHGDRMEAAVTAARIAASEGKGAVFAPLAMGGVGGLRAYGRPADRLTRWLDGMETACLSAIRHLDDVEVWAARAEAEMTSLSGRTPKALRALLTEWPLVSAPMAETMTGASRAAVQRNLAWMEARHLIREVTGQGRYRMWRIAEAREIERRSIANRPRKVSPNSSFEKKAG</sequence>
<name>A0A2T6AU32_9RHOB</name>
<accession>A0A2T6AU32</accession>
<gene>
    <name evidence="1" type="ORF">C8N34_11386</name>
</gene>
<dbReference type="EMBL" id="QBKP01000013">
    <property type="protein sequence ID" value="PTX47330.1"/>
    <property type="molecule type" value="Genomic_DNA"/>
</dbReference>
<organism evidence="1 2">
    <name type="scientific">Gemmobacter caeni</name>
    <dbReference type="NCBI Taxonomy" id="589035"/>
    <lineage>
        <taxon>Bacteria</taxon>
        <taxon>Pseudomonadati</taxon>
        <taxon>Pseudomonadota</taxon>
        <taxon>Alphaproteobacteria</taxon>
        <taxon>Rhodobacterales</taxon>
        <taxon>Paracoccaceae</taxon>
        <taxon>Gemmobacter</taxon>
    </lineage>
</organism>
<dbReference type="AlphaFoldDB" id="A0A2T6AU32"/>
<comment type="caution">
    <text evidence="1">The sequence shown here is derived from an EMBL/GenBank/DDBJ whole genome shotgun (WGS) entry which is preliminary data.</text>
</comment>
<evidence type="ECO:0008006" key="3">
    <source>
        <dbReference type="Google" id="ProtNLM"/>
    </source>
</evidence>
<evidence type="ECO:0000313" key="2">
    <source>
        <dbReference type="Proteomes" id="UP000244224"/>
    </source>
</evidence>
<proteinExistence type="predicted"/>